<accession>B7LNE7</accession>
<organism evidence="1 2">
    <name type="scientific">Escherichia fergusonii (strain ATCC 35469 / DSM 13698 / CCUG 18766 / IAM 14443 / JCM 21226 / LMG 7866 / NBRC 102419 / NCTC 12128 / CDC 0568-73)</name>
    <dbReference type="NCBI Taxonomy" id="585054"/>
    <lineage>
        <taxon>Bacteria</taxon>
        <taxon>Pseudomonadati</taxon>
        <taxon>Pseudomonadota</taxon>
        <taxon>Gammaproteobacteria</taxon>
        <taxon>Enterobacterales</taxon>
        <taxon>Enterobacteriaceae</taxon>
        <taxon>Escherichia</taxon>
    </lineage>
</organism>
<keyword evidence="2" id="KW-1185">Reference proteome</keyword>
<dbReference type="KEGG" id="efe:EFER_2725"/>
<dbReference type="AlphaFoldDB" id="B7LNE7"/>
<reference evidence="2" key="1">
    <citation type="journal article" date="2009" name="PLoS Genet.">
        <title>Organised genome dynamics in the Escherichia coli species results in highly diverse adaptive paths.</title>
        <authorList>
            <person name="Touchon M."/>
            <person name="Hoede C."/>
            <person name="Tenaillon O."/>
            <person name="Barbe V."/>
            <person name="Baeriswyl S."/>
            <person name="Bidet P."/>
            <person name="Bingen E."/>
            <person name="Bonacorsi S."/>
            <person name="Bouchier C."/>
            <person name="Bouvet O."/>
            <person name="Calteau A."/>
            <person name="Chiapello H."/>
            <person name="Clermont O."/>
            <person name="Cruveiller S."/>
            <person name="Danchin A."/>
            <person name="Diard M."/>
            <person name="Dossat C."/>
            <person name="Karoui M.E."/>
            <person name="Frapy E."/>
            <person name="Garry L."/>
            <person name="Ghigo J.M."/>
            <person name="Gilles A.M."/>
            <person name="Johnson J."/>
            <person name="Le Bouguenec C."/>
            <person name="Lescat M."/>
            <person name="Mangenot S."/>
            <person name="Martinez-Jehanne V."/>
            <person name="Matic I."/>
            <person name="Nassif X."/>
            <person name="Oztas S."/>
            <person name="Petit M.A."/>
            <person name="Pichon C."/>
            <person name="Rouy Z."/>
            <person name="Ruf C.S."/>
            <person name="Schneider D."/>
            <person name="Tourret J."/>
            <person name="Vacherie B."/>
            <person name="Vallenet D."/>
            <person name="Medigue C."/>
            <person name="Rocha E.P.C."/>
            <person name="Denamur E."/>
        </authorList>
    </citation>
    <scope>NUCLEOTIDE SEQUENCE [LARGE SCALE GENOMIC DNA]</scope>
    <source>
        <strain evidence="2">ATCC 35469 / DSM 13698 / BCRC 15582 / CCUG 18766 / IAM 14443 / JCM 21226 / LMG 7866 / NBRC 102419 / NCTC 12128 / CDC 0568-73</strain>
    </source>
</reference>
<sequence length="136" mass="15454">MNFSRLRGVRGVKRTRERRCDQLKSTQHFIPQSLQRGGLVMTTGGHPPPEYAQKSLYVQQPSLRAGVFMVHQHYGTQTVNRGAVMPGMLVKHKDGTWTASANLRGRLYLHRGIERTYTRDLLVEVFLDGRGNGLNH</sequence>
<proteinExistence type="predicted"/>
<name>B7LNE7_ESCF3</name>
<evidence type="ECO:0000313" key="1">
    <source>
        <dbReference type="EMBL" id="CAQ90220.1"/>
    </source>
</evidence>
<dbReference type="Proteomes" id="UP000000745">
    <property type="component" value="Chromosome"/>
</dbReference>
<protein>
    <submittedName>
        <fullName evidence="1">Prophage Kil protein (Modular protein)</fullName>
    </submittedName>
</protein>
<gene>
    <name evidence="1" type="ordered locus">EFER_2725</name>
</gene>
<evidence type="ECO:0000313" key="2">
    <source>
        <dbReference type="Proteomes" id="UP000000745"/>
    </source>
</evidence>
<dbReference type="EMBL" id="CU928158">
    <property type="protein sequence ID" value="CAQ90220.1"/>
    <property type="molecule type" value="Genomic_DNA"/>
</dbReference>
<dbReference type="HOGENOM" id="CLU_160564_1_0_6"/>